<keyword evidence="1" id="KW-0663">Pyridoxal phosphate</keyword>
<proteinExistence type="predicted"/>
<dbReference type="Proteomes" id="UP000799766">
    <property type="component" value="Unassembled WGS sequence"/>
</dbReference>
<dbReference type="InterPro" id="IPR050478">
    <property type="entry name" value="Ethylene_sulfur-biosynth"/>
</dbReference>
<organism evidence="3 4">
    <name type="scientific">Lineolata rhizophorae</name>
    <dbReference type="NCBI Taxonomy" id="578093"/>
    <lineage>
        <taxon>Eukaryota</taxon>
        <taxon>Fungi</taxon>
        <taxon>Dikarya</taxon>
        <taxon>Ascomycota</taxon>
        <taxon>Pezizomycotina</taxon>
        <taxon>Dothideomycetes</taxon>
        <taxon>Dothideomycetes incertae sedis</taxon>
        <taxon>Lineolatales</taxon>
        <taxon>Lineolataceae</taxon>
        <taxon>Lineolata</taxon>
    </lineage>
</organism>
<dbReference type="GO" id="GO:0008483">
    <property type="term" value="F:transaminase activity"/>
    <property type="evidence" value="ECO:0007669"/>
    <property type="project" value="TreeGrafter"/>
</dbReference>
<dbReference type="Gene3D" id="3.90.1150.10">
    <property type="entry name" value="Aspartate Aminotransferase, domain 1"/>
    <property type="match status" value="1"/>
</dbReference>
<name>A0A6A6P9W4_9PEZI</name>
<dbReference type="InterPro" id="IPR015421">
    <property type="entry name" value="PyrdxlP-dep_Trfase_major"/>
</dbReference>
<evidence type="ECO:0000313" key="4">
    <source>
        <dbReference type="Proteomes" id="UP000799766"/>
    </source>
</evidence>
<dbReference type="Pfam" id="PF00155">
    <property type="entry name" value="Aminotran_1_2"/>
    <property type="match status" value="1"/>
</dbReference>
<dbReference type="EMBL" id="MU001673">
    <property type="protein sequence ID" value="KAF2460669.1"/>
    <property type="molecule type" value="Genomic_DNA"/>
</dbReference>
<dbReference type="AlphaFoldDB" id="A0A6A6P9W4"/>
<reference evidence="3" key="1">
    <citation type="journal article" date="2020" name="Stud. Mycol.">
        <title>101 Dothideomycetes genomes: a test case for predicting lifestyles and emergence of pathogens.</title>
        <authorList>
            <person name="Haridas S."/>
            <person name="Albert R."/>
            <person name="Binder M."/>
            <person name="Bloem J."/>
            <person name="Labutti K."/>
            <person name="Salamov A."/>
            <person name="Andreopoulos B."/>
            <person name="Baker S."/>
            <person name="Barry K."/>
            <person name="Bills G."/>
            <person name="Bluhm B."/>
            <person name="Cannon C."/>
            <person name="Castanera R."/>
            <person name="Culley D."/>
            <person name="Daum C."/>
            <person name="Ezra D."/>
            <person name="Gonzalez J."/>
            <person name="Henrissat B."/>
            <person name="Kuo A."/>
            <person name="Liang C."/>
            <person name="Lipzen A."/>
            <person name="Lutzoni F."/>
            <person name="Magnuson J."/>
            <person name="Mondo S."/>
            <person name="Nolan M."/>
            <person name="Ohm R."/>
            <person name="Pangilinan J."/>
            <person name="Park H.-J."/>
            <person name="Ramirez L."/>
            <person name="Alfaro M."/>
            <person name="Sun H."/>
            <person name="Tritt A."/>
            <person name="Yoshinaga Y."/>
            <person name="Zwiers L.-H."/>
            <person name="Turgeon B."/>
            <person name="Goodwin S."/>
            <person name="Spatafora J."/>
            <person name="Crous P."/>
            <person name="Grigoriev I."/>
        </authorList>
    </citation>
    <scope>NUCLEOTIDE SEQUENCE</scope>
    <source>
        <strain evidence="3">ATCC 16933</strain>
    </source>
</reference>
<dbReference type="OrthoDB" id="7042322at2759"/>
<dbReference type="GO" id="GO:0006520">
    <property type="term" value="P:amino acid metabolic process"/>
    <property type="evidence" value="ECO:0007669"/>
    <property type="project" value="TreeGrafter"/>
</dbReference>
<sequence>MASESTLAGRGVELASGPSMRDTFGKIMTDIYDPDRNPNGIVNIGTAENYEMLTEVADRFRDGIRYHSGEFNYGEGPWGSRRLRTAMAKFMERNLKSIHPIDPEKILFASGCTAIFEMLGFALADPGEGLLVSRPCYAAFQDDFELKAKMKCVFVSFGDIDQFSPAAVDCYEKALIEAHRNGTKVRALMLCNPHNPLGRCYPRETIIGLMKLCAKYSVHLLSDEIYALSVFPVDESNGKTEAFESVLSFDTTPYLDSNYLHAVYGMSKDLASGGLRMGCIYTQNDALMRALCAMSKFHWSGTADERLATEMLEDETWLEQFNRTSRARLARSSKVAREALHRAGVAYSKGSNAGFFLWIDLRPWLPKVKGGDKWASEMALWEQLMQNKVFMTPGRGQQAEEPGYFRLIFSQPEHVIKVGMQRVKKTLDQIEKKKRESKI</sequence>
<dbReference type="PANTHER" id="PTHR43795:SF39">
    <property type="entry name" value="AMINOTRANSFERASE CLASS I_CLASSII DOMAIN-CONTAINING PROTEIN"/>
    <property type="match status" value="1"/>
</dbReference>
<dbReference type="GO" id="GO:0030170">
    <property type="term" value="F:pyridoxal phosphate binding"/>
    <property type="evidence" value="ECO:0007669"/>
    <property type="project" value="InterPro"/>
</dbReference>
<evidence type="ECO:0000259" key="2">
    <source>
        <dbReference type="Pfam" id="PF00155"/>
    </source>
</evidence>
<protein>
    <submittedName>
        <fullName evidence="3">Pyridoxal phosphate-dependent transferase</fullName>
    </submittedName>
</protein>
<dbReference type="SUPFAM" id="SSF53383">
    <property type="entry name" value="PLP-dependent transferases"/>
    <property type="match status" value="1"/>
</dbReference>
<dbReference type="Gene3D" id="3.40.640.10">
    <property type="entry name" value="Type I PLP-dependent aspartate aminotransferase-like (Major domain)"/>
    <property type="match status" value="1"/>
</dbReference>
<dbReference type="CDD" id="cd00609">
    <property type="entry name" value="AAT_like"/>
    <property type="match status" value="1"/>
</dbReference>
<dbReference type="InterPro" id="IPR015424">
    <property type="entry name" value="PyrdxlP-dep_Trfase"/>
</dbReference>
<dbReference type="PRINTS" id="PR00753">
    <property type="entry name" value="ACCSYNTHASE"/>
</dbReference>
<accession>A0A6A6P9W4</accession>
<gene>
    <name evidence="3" type="ORF">BDY21DRAFT_336055</name>
</gene>
<dbReference type="PANTHER" id="PTHR43795">
    <property type="entry name" value="BIFUNCTIONAL ASPARTATE AMINOTRANSFERASE AND GLUTAMATE/ASPARTATE-PREPHENATE AMINOTRANSFERASE-RELATED"/>
    <property type="match status" value="1"/>
</dbReference>
<dbReference type="InterPro" id="IPR015422">
    <property type="entry name" value="PyrdxlP-dep_Trfase_small"/>
</dbReference>
<keyword evidence="3" id="KW-0808">Transferase</keyword>
<feature type="domain" description="Aminotransferase class I/classII large" evidence="2">
    <location>
        <begin position="51"/>
        <end position="413"/>
    </location>
</feature>
<evidence type="ECO:0000313" key="3">
    <source>
        <dbReference type="EMBL" id="KAF2460669.1"/>
    </source>
</evidence>
<dbReference type="InterPro" id="IPR004839">
    <property type="entry name" value="Aminotransferase_I/II_large"/>
</dbReference>
<keyword evidence="4" id="KW-1185">Reference proteome</keyword>
<evidence type="ECO:0000256" key="1">
    <source>
        <dbReference type="ARBA" id="ARBA00022898"/>
    </source>
</evidence>